<organism evidence="1 2">
    <name type="scientific">Dioscorea zingiberensis</name>
    <dbReference type="NCBI Taxonomy" id="325984"/>
    <lineage>
        <taxon>Eukaryota</taxon>
        <taxon>Viridiplantae</taxon>
        <taxon>Streptophyta</taxon>
        <taxon>Embryophyta</taxon>
        <taxon>Tracheophyta</taxon>
        <taxon>Spermatophyta</taxon>
        <taxon>Magnoliopsida</taxon>
        <taxon>Liliopsida</taxon>
        <taxon>Dioscoreales</taxon>
        <taxon>Dioscoreaceae</taxon>
        <taxon>Dioscorea</taxon>
    </lineage>
</organism>
<protein>
    <submittedName>
        <fullName evidence="1">Uncharacterized protein</fullName>
    </submittedName>
</protein>
<reference evidence="1" key="1">
    <citation type="submission" date="2021-03" db="EMBL/GenBank/DDBJ databases">
        <authorList>
            <person name="Li Z."/>
            <person name="Yang C."/>
        </authorList>
    </citation>
    <scope>NUCLEOTIDE SEQUENCE</scope>
    <source>
        <strain evidence="1">Dzin_1.0</strain>
        <tissue evidence="1">Leaf</tissue>
    </source>
</reference>
<accession>A0A9D5C7C5</accession>
<dbReference type="Gene3D" id="3.20.20.70">
    <property type="entry name" value="Aldolase class I"/>
    <property type="match status" value="1"/>
</dbReference>
<dbReference type="Proteomes" id="UP001085076">
    <property type="component" value="Miscellaneous, Linkage group lg07"/>
</dbReference>
<dbReference type="OrthoDB" id="25826at2759"/>
<dbReference type="AlphaFoldDB" id="A0A9D5C7C5"/>
<evidence type="ECO:0000313" key="2">
    <source>
        <dbReference type="Proteomes" id="UP001085076"/>
    </source>
</evidence>
<sequence>MLPQRQPPTAPQLCSENMESDPVNVNEFQELARKILPKMNYDYFSGRAKDEYTLRELQEFLKISVVDLGVIPSSFTS</sequence>
<evidence type="ECO:0000313" key="1">
    <source>
        <dbReference type="EMBL" id="KAJ0967317.1"/>
    </source>
</evidence>
<dbReference type="EMBL" id="JAGGNH010000007">
    <property type="protein sequence ID" value="KAJ0967317.1"/>
    <property type="molecule type" value="Genomic_DNA"/>
</dbReference>
<keyword evidence="2" id="KW-1185">Reference proteome</keyword>
<reference evidence="1" key="2">
    <citation type="journal article" date="2022" name="Hortic Res">
        <title>The genome of Dioscorea zingiberensis sheds light on the biosynthesis, origin and evolution of the medicinally important diosgenin saponins.</title>
        <authorList>
            <person name="Li Y."/>
            <person name="Tan C."/>
            <person name="Li Z."/>
            <person name="Guo J."/>
            <person name="Li S."/>
            <person name="Chen X."/>
            <person name="Wang C."/>
            <person name="Dai X."/>
            <person name="Yang H."/>
            <person name="Song W."/>
            <person name="Hou L."/>
            <person name="Xu J."/>
            <person name="Tong Z."/>
            <person name="Xu A."/>
            <person name="Yuan X."/>
            <person name="Wang W."/>
            <person name="Yang Q."/>
            <person name="Chen L."/>
            <person name="Sun Z."/>
            <person name="Wang K."/>
            <person name="Pan B."/>
            <person name="Chen J."/>
            <person name="Bao Y."/>
            <person name="Liu F."/>
            <person name="Qi X."/>
            <person name="Gang D.R."/>
            <person name="Wen J."/>
            <person name="Li J."/>
        </authorList>
    </citation>
    <scope>NUCLEOTIDE SEQUENCE</scope>
    <source>
        <strain evidence="1">Dzin_1.0</strain>
    </source>
</reference>
<gene>
    <name evidence="1" type="ORF">J5N97_024234</name>
</gene>
<name>A0A9D5C7C5_9LILI</name>
<comment type="caution">
    <text evidence="1">The sequence shown here is derived from an EMBL/GenBank/DDBJ whole genome shotgun (WGS) entry which is preliminary data.</text>
</comment>
<proteinExistence type="predicted"/>
<dbReference type="InterPro" id="IPR013785">
    <property type="entry name" value="Aldolase_TIM"/>
</dbReference>